<dbReference type="Gene3D" id="2.170.120.40">
    <property type="entry name" value="YbbR-like domain"/>
    <property type="match status" value="2"/>
</dbReference>
<dbReference type="GeneID" id="87622271"/>
<evidence type="ECO:0000313" key="1">
    <source>
        <dbReference type="EMBL" id="WMV76440.1"/>
    </source>
</evidence>
<dbReference type="InterPro" id="IPR012505">
    <property type="entry name" value="YbbR"/>
</dbReference>
<gene>
    <name evidence="1" type="ORF">HSX42_00950</name>
</gene>
<dbReference type="InterPro" id="IPR053154">
    <property type="entry name" value="c-di-AMP_regulator"/>
</dbReference>
<dbReference type="EMBL" id="CP133461">
    <property type="protein sequence ID" value="WMV76440.1"/>
    <property type="molecule type" value="Genomic_DNA"/>
</dbReference>
<dbReference type="PANTHER" id="PTHR37804:SF1">
    <property type="entry name" value="CDAA REGULATORY PROTEIN CDAR"/>
    <property type="match status" value="1"/>
</dbReference>
<protein>
    <submittedName>
        <fullName evidence="1">CdaR family protein</fullName>
    </submittedName>
</protein>
<organism evidence="1 2">
    <name type="scientific">Geobacillus thermodenitrificans</name>
    <dbReference type="NCBI Taxonomy" id="33940"/>
    <lineage>
        <taxon>Bacteria</taxon>
        <taxon>Bacillati</taxon>
        <taxon>Bacillota</taxon>
        <taxon>Bacilli</taxon>
        <taxon>Bacillales</taxon>
        <taxon>Anoxybacillaceae</taxon>
        <taxon>Geobacillus</taxon>
    </lineage>
</organism>
<evidence type="ECO:0000313" key="2">
    <source>
        <dbReference type="Proteomes" id="UP001297580"/>
    </source>
</evidence>
<name>A0ABY9QDB6_GEOTD</name>
<dbReference type="Proteomes" id="UP001297580">
    <property type="component" value="Chromosome"/>
</dbReference>
<accession>A0ABY9QDB6</accession>
<dbReference type="Gene3D" id="2.170.120.30">
    <property type="match status" value="2"/>
</dbReference>
<reference evidence="1 2" key="1">
    <citation type="submission" date="2023-08" db="EMBL/GenBank/DDBJ databases">
        <title>Complete genome sequence of Geobacillus thermodenitrificans K1041, a genetically tractable strain representative of the genus Geobacillus.</title>
        <authorList>
            <person name="Kani S."/>
            <person name="Suzuki H."/>
        </authorList>
    </citation>
    <scope>NUCLEOTIDE SEQUENCE [LARGE SCALE GENOMIC DNA]</scope>
    <source>
        <strain evidence="1 2">K1041</strain>
    </source>
</reference>
<dbReference type="Pfam" id="PF07949">
    <property type="entry name" value="YbbR"/>
    <property type="match status" value="3"/>
</dbReference>
<sequence length="426" mass="47267">MDKLMDHPWFIRVVSLLLAIMLYMSANVGAKTGEQTRNTFGQEDTETLIDVPVVAYYDEENLIVSGVPQYVNVTLQGPASIVKPTALQRNFEVYVDLTDLPLGTYTVPIKYKDVSEKLKVNIQPASVKVTIREKVSKRFPVSVEFFNRNKMPDGYSVGEPTVEPGTVTITGSKELIDDISFVKAIVDLEGATETLAKKVRVRVYDRQGNEIDVEPQPSVVEVTVPVKSASKTVPLQVQTTGELPDGVRLVSIHPEPEQVTIYGSKGALDRIKQLDGLTVDLDNVKDDTTVELDVPLPDGVKRIDPSKIKVHIDVEKVEKAENEENKVEKDEVRTWENIPINVVGLSDSYQADFLEPVGGKINVRLIGPPDIVRGLTKDDVRLYVDVSGLDAGEHRVTIRWDKPEQVRWEPSAETAMVNISEKAAAQ</sequence>
<keyword evidence="2" id="KW-1185">Reference proteome</keyword>
<dbReference type="PANTHER" id="PTHR37804">
    <property type="entry name" value="CDAA REGULATORY PROTEIN CDAR"/>
    <property type="match status" value="1"/>
</dbReference>
<proteinExistence type="predicted"/>
<dbReference type="RefSeq" id="WP_008881527.1">
    <property type="nucleotide sequence ID" value="NZ_CP017690.1"/>
</dbReference>